<dbReference type="Proteomes" id="UP000032361">
    <property type="component" value="Unassembled WGS sequence"/>
</dbReference>
<protein>
    <submittedName>
        <fullName evidence="2">Uncharacterized protein</fullName>
    </submittedName>
</protein>
<keyword evidence="1" id="KW-1133">Transmembrane helix</keyword>
<dbReference type="PATRIC" id="fig|1382798.3.peg.1987"/>
<proteinExistence type="predicted"/>
<sequence>MKIYKSDKVRFIVGLMLIIVVYSWNGLFFITEDQEWRKLPKLTFHLIRFGVTIVVYFIGTYHLGKIKESWMSTIWHLVHVSGLIIITSLGLFDWFIMEIPRSVKSFAHNVQEILISPVLYVAMGLLNRSLNKEVQS</sequence>
<reference evidence="2 3" key="1">
    <citation type="journal article" date="2015" name="Antonie Van Leeuwenhoek">
        <title>Tamlana nanhaiensis sp. nov., isolated from surface seawater collected from the South China Sea.</title>
        <authorList>
            <person name="Liu X."/>
            <person name="Lai Q."/>
            <person name="Du Y."/>
            <person name="Li G."/>
            <person name="Sun F."/>
            <person name="Shao Z."/>
        </authorList>
    </citation>
    <scope>NUCLEOTIDE SEQUENCE [LARGE SCALE GENOMIC DNA]</scope>
    <source>
        <strain evidence="2 3">FHC16</strain>
    </source>
</reference>
<keyword evidence="1" id="KW-0472">Membrane</keyword>
<evidence type="ECO:0000313" key="2">
    <source>
        <dbReference type="EMBL" id="KJD33919.1"/>
    </source>
</evidence>
<organism evidence="2 3">
    <name type="scientific">Neotamlana nanhaiensis</name>
    <dbReference type="NCBI Taxonomy" id="1382798"/>
    <lineage>
        <taxon>Bacteria</taxon>
        <taxon>Pseudomonadati</taxon>
        <taxon>Bacteroidota</taxon>
        <taxon>Flavobacteriia</taxon>
        <taxon>Flavobacteriales</taxon>
        <taxon>Flavobacteriaceae</taxon>
        <taxon>Neotamlana</taxon>
    </lineage>
</organism>
<dbReference type="EMBL" id="JTDV01000002">
    <property type="protein sequence ID" value="KJD33919.1"/>
    <property type="molecule type" value="Genomic_DNA"/>
</dbReference>
<feature type="transmembrane region" description="Helical" evidence="1">
    <location>
        <begin position="75"/>
        <end position="97"/>
    </location>
</feature>
<feature type="transmembrane region" description="Helical" evidence="1">
    <location>
        <begin position="42"/>
        <end position="63"/>
    </location>
</feature>
<gene>
    <name evidence="2" type="ORF">PK35_04060</name>
</gene>
<keyword evidence="3" id="KW-1185">Reference proteome</keyword>
<accession>A0A0D7W4G9</accession>
<evidence type="ECO:0000313" key="3">
    <source>
        <dbReference type="Proteomes" id="UP000032361"/>
    </source>
</evidence>
<keyword evidence="1" id="KW-0812">Transmembrane</keyword>
<dbReference type="RefSeq" id="WP_044625410.1">
    <property type="nucleotide sequence ID" value="NZ_JTDV01000002.1"/>
</dbReference>
<dbReference type="OrthoDB" id="1433928at2"/>
<name>A0A0D7W4G9_9FLAO</name>
<feature type="transmembrane region" description="Helical" evidence="1">
    <location>
        <begin position="12"/>
        <end position="30"/>
    </location>
</feature>
<dbReference type="STRING" id="1382798.PK35_04060"/>
<dbReference type="AlphaFoldDB" id="A0A0D7W4G9"/>
<comment type="caution">
    <text evidence="2">The sequence shown here is derived from an EMBL/GenBank/DDBJ whole genome shotgun (WGS) entry which is preliminary data.</text>
</comment>
<evidence type="ECO:0000256" key="1">
    <source>
        <dbReference type="SAM" id="Phobius"/>
    </source>
</evidence>